<feature type="transmembrane region" description="Helical" evidence="2">
    <location>
        <begin position="27"/>
        <end position="48"/>
    </location>
</feature>
<dbReference type="EMBL" id="KQ965802">
    <property type="protein sequence ID" value="KXS11481.1"/>
    <property type="molecule type" value="Genomic_DNA"/>
</dbReference>
<accession>A0A139A3W2</accession>
<feature type="domain" description="Calcium channel YVC1-like C-terminal transmembrane" evidence="3">
    <location>
        <begin position="9"/>
        <end position="205"/>
    </location>
</feature>
<reference evidence="4 5" key="1">
    <citation type="journal article" date="2015" name="Genome Biol. Evol.">
        <title>Phylogenomic analyses indicate that early fungi evolved digesting cell walls of algal ancestors of land plants.</title>
        <authorList>
            <person name="Chang Y."/>
            <person name="Wang S."/>
            <person name="Sekimoto S."/>
            <person name="Aerts A.L."/>
            <person name="Choi C."/>
            <person name="Clum A."/>
            <person name="LaButti K.M."/>
            <person name="Lindquist E.A."/>
            <person name="Yee Ngan C."/>
            <person name="Ohm R.A."/>
            <person name="Salamov A.A."/>
            <person name="Grigoriev I.V."/>
            <person name="Spatafora J.W."/>
            <person name="Berbee M.L."/>
        </authorList>
    </citation>
    <scope>NUCLEOTIDE SEQUENCE [LARGE SCALE GENOMIC DNA]</scope>
    <source>
        <strain evidence="4 5">JEL478</strain>
    </source>
</reference>
<evidence type="ECO:0000313" key="4">
    <source>
        <dbReference type="EMBL" id="KXS11481.1"/>
    </source>
</evidence>
<feature type="coiled-coil region" evidence="1">
    <location>
        <begin position="275"/>
        <end position="302"/>
    </location>
</feature>
<evidence type="ECO:0000256" key="1">
    <source>
        <dbReference type="SAM" id="Coils"/>
    </source>
</evidence>
<organism evidence="4 5">
    <name type="scientific">Gonapodya prolifera (strain JEL478)</name>
    <name type="common">Monoblepharis prolifera</name>
    <dbReference type="NCBI Taxonomy" id="1344416"/>
    <lineage>
        <taxon>Eukaryota</taxon>
        <taxon>Fungi</taxon>
        <taxon>Fungi incertae sedis</taxon>
        <taxon>Chytridiomycota</taxon>
        <taxon>Chytridiomycota incertae sedis</taxon>
        <taxon>Monoblepharidomycetes</taxon>
        <taxon>Monoblepharidales</taxon>
        <taxon>Gonapodyaceae</taxon>
        <taxon>Gonapodya</taxon>
    </lineage>
</organism>
<protein>
    <recommendedName>
        <fullName evidence="3">Calcium channel YVC1-like C-terminal transmembrane domain-containing protein</fullName>
    </recommendedName>
</protein>
<evidence type="ECO:0000256" key="2">
    <source>
        <dbReference type="SAM" id="Phobius"/>
    </source>
</evidence>
<feature type="transmembrane region" description="Helical" evidence="2">
    <location>
        <begin position="55"/>
        <end position="74"/>
    </location>
</feature>
<dbReference type="InterPro" id="IPR052971">
    <property type="entry name" value="TRP_calcium_channel"/>
</dbReference>
<keyword evidence="1" id="KW-0175">Coiled coil</keyword>
<feature type="transmembrane region" description="Helical" evidence="2">
    <location>
        <begin position="181"/>
        <end position="199"/>
    </location>
</feature>
<evidence type="ECO:0000259" key="3">
    <source>
        <dbReference type="Pfam" id="PF23317"/>
    </source>
</evidence>
<keyword evidence="5" id="KW-1185">Reference proteome</keyword>
<keyword evidence="2" id="KW-0472">Membrane</keyword>
<proteinExistence type="predicted"/>
<feature type="transmembrane region" description="Helical" evidence="2">
    <location>
        <begin position="211"/>
        <end position="233"/>
    </location>
</feature>
<keyword evidence="2" id="KW-0812">Transmembrane</keyword>
<dbReference type="Proteomes" id="UP000070544">
    <property type="component" value="Unassembled WGS sequence"/>
</dbReference>
<dbReference type="OrthoDB" id="301415at2759"/>
<sequence length="304" mass="34842">MFASDLESKLYFNDHSYDIFAVASPFVWIRAVHVFSGYRIFSNIIIVVRSLLRDAAIFFVLLGFVLIGFVQGFVGLDPSRGIAGFGQALMFAIRGLLQDPNFDEPREFHPLYGPFLMVVYLFFTGTMMLNLLIALFNLSISNILGERADQEYAVAMAVRTVAYFKFRRIGSGHPLFPPFNLLRLILVVPIHTILFILQVPKVKREPFIFGLNRILVELVYFPFELFTWLYLWARHRPSSKNLGDAERKAVKLSQVTDKLKSEDSEDASEKRVLAIDKIFVELQRLTDKVDKLEQVLQQGTIQAH</sequence>
<gene>
    <name evidence="4" type="ORF">M427DRAFT_437907</name>
</gene>
<keyword evidence="2" id="KW-1133">Transmembrane helix</keyword>
<dbReference type="AlphaFoldDB" id="A0A139A3W2"/>
<dbReference type="STRING" id="1344416.A0A139A3W2"/>
<name>A0A139A3W2_GONPJ</name>
<dbReference type="Pfam" id="PF23317">
    <property type="entry name" value="YVC1_C"/>
    <property type="match status" value="1"/>
</dbReference>
<evidence type="ECO:0000313" key="5">
    <source>
        <dbReference type="Proteomes" id="UP000070544"/>
    </source>
</evidence>
<dbReference type="PANTHER" id="PTHR35859">
    <property type="entry name" value="NONSELECTIVE CATION CHANNEL PROTEIN"/>
    <property type="match status" value="1"/>
</dbReference>
<dbReference type="PANTHER" id="PTHR35859:SF1">
    <property type="entry name" value="NONSELECTIVE CATION CHANNEL PROTEIN"/>
    <property type="match status" value="1"/>
</dbReference>
<dbReference type="InterPro" id="IPR056336">
    <property type="entry name" value="YVC1_C"/>
</dbReference>
<feature type="transmembrane region" description="Helical" evidence="2">
    <location>
        <begin position="118"/>
        <end position="140"/>
    </location>
</feature>